<evidence type="ECO:0000313" key="2">
    <source>
        <dbReference type="EMBL" id="ELU43178.1"/>
    </source>
</evidence>
<proteinExistence type="predicted"/>
<protein>
    <submittedName>
        <fullName evidence="2">Uncharacterized protein</fullName>
    </submittedName>
</protein>
<reference evidence="2 3" key="1">
    <citation type="journal article" date="2013" name="Nat. Commun.">
        <title>The evolution and pathogenic mechanisms of the rice sheath blight pathogen.</title>
        <authorList>
            <person name="Zheng A."/>
            <person name="Lin R."/>
            <person name="Xu L."/>
            <person name="Qin P."/>
            <person name="Tang C."/>
            <person name="Ai P."/>
            <person name="Zhang D."/>
            <person name="Liu Y."/>
            <person name="Sun Z."/>
            <person name="Feng H."/>
            <person name="Wang Y."/>
            <person name="Chen Y."/>
            <person name="Liang X."/>
            <person name="Fu R."/>
            <person name="Li Q."/>
            <person name="Zhang J."/>
            <person name="Yu X."/>
            <person name="Xie Z."/>
            <person name="Ding L."/>
            <person name="Guan P."/>
            <person name="Tang J."/>
            <person name="Liang Y."/>
            <person name="Wang S."/>
            <person name="Deng Q."/>
            <person name="Li S."/>
            <person name="Zhu J."/>
            <person name="Wang L."/>
            <person name="Liu H."/>
            <person name="Li P."/>
        </authorList>
    </citation>
    <scope>NUCLEOTIDE SEQUENCE [LARGE SCALE GENOMIC DNA]</scope>
    <source>
        <strain evidence="3">AG-1 IA</strain>
    </source>
</reference>
<accession>L8X2C5</accession>
<dbReference type="AlphaFoldDB" id="L8X2C5"/>
<dbReference type="Proteomes" id="UP000011668">
    <property type="component" value="Unassembled WGS sequence"/>
</dbReference>
<keyword evidence="1" id="KW-1133">Transmembrane helix</keyword>
<keyword evidence="1" id="KW-0472">Membrane</keyword>
<organism evidence="2 3">
    <name type="scientific">Thanatephorus cucumeris (strain AG1-IA)</name>
    <name type="common">Rice sheath blight fungus</name>
    <name type="synonym">Rhizoctonia solani</name>
    <dbReference type="NCBI Taxonomy" id="983506"/>
    <lineage>
        <taxon>Eukaryota</taxon>
        <taxon>Fungi</taxon>
        <taxon>Dikarya</taxon>
        <taxon>Basidiomycota</taxon>
        <taxon>Agaricomycotina</taxon>
        <taxon>Agaricomycetes</taxon>
        <taxon>Cantharellales</taxon>
        <taxon>Ceratobasidiaceae</taxon>
        <taxon>Rhizoctonia</taxon>
        <taxon>Rhizoctonia solani AG-1</taxon>
    </lineage>
</organism>
<sequence>MSTFLILTNDYMYVYLQFDPFFHILFISCLFLCPIDMNRPLPTPFAVYNIV</sequence>
<evidence type="ECO:0000256" key="1">
    <source>
        <dbReference type="SAM" id="Phobius"/>
    </source>
</evidence>
<gene>
    <name evidence="2" type="ORF">AG1IA_02770</name>
</gene>
<keyword evidence="3" id="KW-1185">Reference proteome</keyword>
<dbReference type="HOGENOM" id="CLU_3108075_0_0_1"/>
<evidence type="ECO:0000313" key="3">
    <source>
        <dbReference type="Proteomes" id="UP000011668"/>
    </source>
</evidence>
<keyword evidence="1" id="KW-0812">Transmembrane</keyword>
<name>L8X2C5_THACA</name>
<comment type="caution">
    <text evidence="2">The sequence shown here is derived from an EMBL/GenBank/DDBJ whole genome shotgun (WGS) entry which is preliminary data.</text>
</comment>
<feature type="transmembrane region" description="Helical" evidence="1">
    <location>
        <begin position="12"/>
        <end position="33"/>
    </location>
</feature>
<dbReference type="EMBL" id="AFRT01000601">
    <property type="protein sequence ID" value="ELU43178.1"/>
    <property type="molecule type" value="Genomic_DNA"/>
</dbReference>